<accession>A0A562QJG3</accession>
<evidence type="ECO:0000313" key="3">
    <source>
        <dbReference type="EMBL" id="TWI56320.1"/>
    </source>
</evidence>
<dbReference type="Proteomes" id="UP000315711">
    <property type="component" value="Unassembled WGS sequence"/>
</dbReference>
<dbReference type="Gene3D" id="2.40.260.10">
    <property type="entry name" value="Sortase"/>
    <property type="match status" value="1"/>
</dbReference>
<sequence>MHLKFVNMKHGLIVVSCLLYLQILYTPFVVQSEISITGTEPRLLKIPSLSIEAPIVGVSGDELAQLPSDGDTIFWYKEGTNPGGRGSAVLSGHFDDYEGPAIFYSLKELKVGEMVYIVDKHNNILMFEVEEVKSFNKNAAKVEQVFKMNSGSYLQLVTCDGYYSRREQTHSHRLVVRARRVGESHSYDPINRQA</sequence>
<dbReference type="AlphaFoldDB" id="A0A562QJG3"/>
<keyword evidence="4" id="KW-1185">Reference proteome</keyword>
<dbReference type="InterPro" id="IPR005754">
    <property type="entry name" value="Sortase"/>
</dbReference>
<feature type="active site" description="Acyl-thioester intermediate" evidence="2">
    <location>
        <position position="159"/>
    </location>
</feature>
<proteinExistence type="predicted"/>
<feature type="active site" description="Proton donor/acceptor" evidence="2">
    <location>
        <position position="93"/>
    </location>
</feature>
<dbReference type="GO" id="GO:0016787">
    <property type="term" value="F:hydrolase activity"/>
    <property type="evidence" value="ECO:0007669"/>
    <property type="project" value="UniProtKB-KW"/>
</dbReference>
<gene>
    <name evidence="3" type="ORF">IQ10_02214</name>
</gene>
<dbReference type="EMBL" id="VLKZ01000005">
    <property type="protein sequence ID" value="TWI56320.1"/>
    <property type="molecule type" value="Genomic_DNA"/>
</dbReference>
<dbReference type="SUPFAM" id="SSF63817">
    <property type="entry name" value="Sortase"/>
    <property type="match status" value="1"/>
</dbReference>
<evidence type="ECO:0000256" key="2">
    <source>
        <dbReference type="PIRSR" id="PIRSR605754-1"/>
    </source>
</evidence>
<reference evidence="3 4" key="1">
    <citation type="journal article" date="2015" name="Stand. Genomic Sci.">
        <title>Genomic Encyclopedia of Bacterial and Archaeal Type Strains, Phase III: the genomes of soil and plant-associated and newly described type strains.</title>
        <authorList>
            <person name="Whitman W.B."/>
            <person name="Woyke T."/>
            <person name="Klenk H.P."/>
            <person name="Zhou Y."/>
            <person name="Lilburn T.G."/>
            <person name="Beck B.J."/>
            <person name="De Vos P."/>
            <person name="Vandamme P."/>
            <person name="Eisen J.A."/>
            <person name="Garrity G."/>
            <person name="Hugenholtz P."/>
            <person name="Kyrpides N.C."/>
        </authorList>
    </citation>
    <scope>NUCLEOTIDE SEQUENCE [LARGE SCALE GENOMIC DNA]</scope>
    <source>
        <strain evidence="3 4">CGMCC 1.10116</strain>
    </source>
</reference>
<evidence type="ECO:0000313" key="4">
    <source>
        <dbReference type="Proteomes" id="UP000315711"/>
    </source>
</evidence>
<dbReference type="InterPro" id="IPR042001">
    <property type="entry name" value="Sortase_F"/>
</dbReference>
<dbReference type="CDD" id="cd05829">
    <property type="entry name" value="Sortase_F"/>
    <property type="match status" value="1"/>
</dbReference>
<evidence type="ECO:0000256" key="1">
    <source>
        <dbReference type="ARBA" id="ARBA00022801"/>
    </source>
</evidence>
<protein>
    <submittedName>
        <fullName evidence="3">LPXTG-site transpeptidase (Sortase) family protein</fullName>
    </submittedName>
</protein>
<comment type="caution">
    <text evidence="3">The sequence shown here is derived from an EMBL/GenBank/DDBJ whole genome shotgun (WGS) entry which is preliminary data.</text>
</comment>
<dbReference type="InterPro" id="IPR023365">
    <property type="entry name" value="Sortase_dom-sf"/>
</dbReference>
<organism evidence="3 4">
    <name type="scientific">Halalkalibacter nanhaiisediminis</name>
    <dbReference type="NCBI Taxonomy" id="688079"/>
    <lineage>
        <taxon>Bacteria</taxon>
        <taxon>Bacillati</taxon>
        <taxon>Bacillota</taxon>
        <taxon>Bacilli</taxon>
        <taxon>Bacillales</taxon>
        <taxon>Bacillaceae</taxon>
        <taxon>Halalkalibacter</taxon>
    </lineage>
</organism>
<dbReference type="NCBIfam" id="TIGR01076">
    <property type="entry name" value="sortase_fam"/>
    <property type="match status" value="1"/>
</dbReference>
<name>A0A562QJG3_9BACI</name>
<dbReference type="Pfam" id="PF04203">
    <property type="entry name" value="Sortase"/>
    <property type="match status" value="1"/>
</dbReference>
<keyword evidence="1" id="KW-0378">Hydrolase</keyword>